<dbReference type="SUPFAM" id="SSF69118">
    <property type="entry name" value="AhpD-like"/>
    <property type="match status" value="1"/>
</dbReference>
<dbReference type="Gene3D" id="1.20.1290.10">
    <property type="entry name" value="AhpD-like"/>
    <property type="match status" value="1"/>
</dbReference>
<dbReference type="EMBL" id="WMIG01000003">
    <property type="protein sequence ID" value="MTH59354.1"/>
    <property type="molecule type" value="Genomic_DNA"/>
</dbReference>
<sequence>MSRISLIDPSSAMGITAEQLTRISGAFGMVPDMFKVAANSPAAPSSILGHLLRLVLKVGEQIADRNNYTYCLATHKGVGRKAGFSSIEIVEAQAGRSTDPRIAAPDVDALRVAGLGDEEVVEIITHVALNLFIDYLNVAQDVPVDFPGVKLTRAA</sequence>
<proteinExistence type="predicted"/>
<dbReference type="AlphaFoldDB" id="A0A844HLP2"/>
<organism evidence="1 2">
    <name type="scientific">Paracoccus litorisediminis</name>
    <dbReference type="NCBI Taxonomy" id="2006130"/>
    <lineage>
        <taxon>Bacteria</taxon>
        <taxon>Pseudomonadati</taxon>
        <taxon>Pseudomonadota</taxon>
        <taxon>Alphaproteobacteria</taxon>
        <taxon>Rhodobacterales</taxon>
        <taxon>Paracoccaceae</taxon>
        <taxon>Paracoccus</taxon>
    </lineage>
</organism>
<comment type="caution">
    <text evidence="1">The sequence shown here is derived from an EMBL/GenBank/DDBJ whole genome shotgun (WGS) entry which is preliminary data.</text>
</comment>
<evidence type="ECO:0000313" key="2">
    <source>
        <dbReference type="Proteomes" id="UP000449846"/>
    </source>
</evidence>
<reference evidence="1 2" key="1">
    <citation type="submission" date="2019-11" db="EMBL/GenBank/DDBJ databases">
        <authorList>
            <person name="Dong K."/>
        </authorList>
    </citation>
    <scope>NUCLEOTIDE SEQUENCE [LARGE SCALE GENOMIC DNA]</scope>
    <source>
        <strain evidence="1 2">NBRC 112902</strain>
    </source>
</reference>
<dbReference type="Proteomes" id="UP000449846">
    <property type="component" value="Unassembled WGS sequence"/>
</dbReference>
<accession>A0A844HLP2</accession>
<name>A0A844HLP2_9RHOB</name>
<protein>
    <submittedName>
        <fullName evidence="1">Carboxymuconolactone decarboxylase</fullName>
    </submittedName>
</protein>
<dbReference type="RefSeq" id="WP_155039301.1">
    <property type="nucleotide sequence ID" value="NZ_JBHGCD010000003.1"/>
</dbReference>
<evidence type="ECO:0000313" key="1">
    <source>
        <dbReference type="EMBL" id="MTH59354.1"/>
    </source>
</evidence>
<dbReference type="InterPro" id="IPR029032">
    <property type="entry name" value="AhpD-like"/>
</dbReference>
<gene>
    <name evidence="1" type="ORF">GL300_09030</name>
</gene>
<dbReference type="OrthoDB" id="9808310at2"/>
<keyword evidence="2" id="KW-1185">Reference proteome</keyword>